<evidence type="ECO:0000256" key="12">
    <source>
        <dbReference type="SAM" id="Phobius"/>
    </source>
</evidence>
<dbReference type="Gene3D" id="1.10.287.130">
    <property type="match status" value="1"/>
</dbReference>
<evidence type="ECO:0000256" key="8">
    <source>
        <dbReference type="ARBA" id="ARBA00022777"/>
    </source>
</evidence>
<evidence type="ECO:0000313" key="16">
    <source>
        <dbReference type="Proteomes" id="UP000886748"/>
    </source>
</evidence>
<dbReference type="FunFam" id="1.10.287.130:FF:000008">
    <property type="entry name" value="Two-component sensor histidine kinase"/>
    <property type="match status" value="1"/>
</dbReference>
<evidence type="ECO:0000256" key="10">
    <source>
        <dbReference type="ARBA" id="ARBA00023012"/>
    </source>
</evidence>
<dbReference type="InterPro" id="IPR003660">
    <property type="entry name" value="HAMP_dom"/>
</dbReference>
<gene>
    <name evidence="15" type="ORF">IAD26_04575</name>
</gene>
<dbReference type="Pfam" id="PF13426">
    <property type="entry name" value="PAS_9"/>
    <property type="match status" value="1"/>
</dbReference>
<feature type="transmembrane region" description="Helical" evidence="12">
    <location>
        <begin position="14"/>
        <end position="34"/>
    </location>
</feature>
<evidence type="ECO:0000256" key="4">
    <source>
        <dbReference type="ARBA" id="ARBA00022475"/>
    </source>
</evidence>
<keyword evidence="5" id="KW-0597">Phosphoprotein</keyword>
<organism evidence="15 16">
    <name type="scientific">Candidatus Limenecus avicola</name>
    <dbReference type="NCBI Taxonomy" id="2840847"/>
    <lineage>
        <taxon>Bacteria</taxon>
        <taxon>Bacillati</taxon>
        <taxon>Bacillota</taxon>
        <taxon>Clostridia</taxon>
        <taxon>Eubacteriales</taxon>
        <taxon>Clostridiaceae</taxon>
        <taxon>Clostridiaceae incertae sedis</taxon>
        <taxon>Candidatus Limenecus</taxon>
    </lineage>
</organism>
<dbReference type="Pfam" id="PF00512">
    <property type="entry name" value="HisKA"/>
    <property type="match status" value="1"/>
</dbReference>
<dbReference type="GO" id="GO:0005524">
    <property type="term" value="F:ATP binding"/>
    <property type="evidence" value="ECO:0007669"/>
    <property type="project" value="UniProtKB-KW"/>
</dbReference>
<dbReference type="SMART" id="SM00387">
    <property type="entry name" value="HATPase_c"/>
    <property type="match status" value="1"/>
</dbReference>
<dbReference type="InterPro" id="IPR050351">
    <property type="entry name" value="BphY/WalK/GraS-like"/>
</dbReference>
<dbReference type="InterPro" id="IPR036890">
    <property type="entry name" value="HATPase_C_sf"/>
</dbReference>
<dbReference type="AlphaFoldDB" id="A0A9D1N087"/>
<evidence type="ECO:0000256" key="3">
    <source>
        <dbReference type="ARBA" id="ARBA00012438"/>
    </source>
</evidence>
<dbReference type="EC" id="2.7.13.3" evidence="3"/>
<dbReference type="Proteomes" id="UP000886748">
    <property type="component" value="Unassembled WGS sequence"/>
</dbReference>
<evidence type="ECO:0000256" key="11">
    <source>
        <dbReference type="ARBA" id="ARBA00023136"/>
    </source>
</evidence>
<protein>
    <recommendedName>
        <fullName evidence="3">histidine kinase</fullName>
        <ecNumber evidence="3">2.7.13.3</ecNumber>
    </recommendedName>
</protein>
<dbReference type="SUPFAM" id="SSF47384">
    <property type="entry name" value="Homodimeric domain of signal transducing histidine kinase"/>
    <property type="match status" value="1"/>
</dbReference>
<evidence type="ECO:0000256" key="2">
    <source>
        <dbReference type="ARBA" id="ARBA00004236"/>
    </source>
</evidence>
<evidence type="ECO:0000259" key="14">
    <source>
        <dbReference type="PROSITE" id="PS50885"/>
    </source>
</evidence>
<feature type="transmembrane region" description="Helical" evidence="12">
    <location>
        <begin position="159"/>
        <end position="180"/>
    </location>
</feature>
<dbReference type="Gene3D" id="3.30.565.10">
    <property type="entry name" value="Histidine kinase-like ATPase, C-terminal domain"/>
    <property type="match status" value="1"/>
</dbReference>
<reference evidence="15" key="2">
    <citation type="journal article" date="2021" name="PeerJ">
        <title>Extensive microbial diversity within the chicken gut microbiome revealed by metagenomics and culture.</title>
        <authorList>
            <person name="Gilroy R."/>
            <person name="Ravi A."/>
            <person name="Getino M."/>
            <person name="Pursley I."/>
            <person name="Horton D.L."/>
            <person name="Alikhan N.F."/>
            <person name="Baker D."/>
            <person name="Gharbi K."/>
            <person name="Hall N."/>
            <person name="Watson M."/>
            <person name="Adriaenssens E.M."/>
            <person name="Foster-Nyarko E."/>
            <person name="Jarju S."/>
            <person name="Secka A."/>
            <person name="Antonio M."/>
            <person name="Oren A."/>
            <person name="Chaudhuri R.R."/>
            <person name="La Ragione R."/>
            <person name="Hildebrand F."/>
            <person name="Pallen M.J."/>
        </authorList>
    </citation>
    <scope>NUCLEOTIDE SEQUENCE</scope>
    <source>
        <strain evidence="15">CHK154-7741</strain>
    </source>
</reference>
<evidence type="ECO:0000256" key="5">
    <source>
        <dbReference type="ARBA" id="ARBA00022553"/>
    </source>
</evidence>
<keyword evidence="6" id="KW-0808">Transferase</keyword>
<dbReference type="InterPro" id="IPR005467">
    <property type="entry name" value="His_kinase_dom"/>
</dbReference>
<dbReference type="GO" id="GO:0000155">
    <property type="term" value="F:phosphorelay sensor kinase activity"/>
    <property type="evidence" value="ECO:0007669"/>
    <property type="project" value="InterPro"/>
</dbReference>
<dbReference type="PANTHER" id="PTHR45453:SF1">
    <property type="entry name" value="PHOSPHATE REGULON SENSOR PROTEIN PHOR"/>
    <property type="match status" value="1"/>
</dbReference>
<dbReference type="Gene3D" id="3.30.450.20">
    <property type="entry name" value="PAS domain"/>
    <property type="match status" value="1"/>
</dbReference>
<keyword evidence="12" id="KW-1133">Transmembrane helix</keyword>
<dbReference type="FunFam" id="3.30.565.10:FF:000037">
    <property type="entry name" value="Hybrid sensor histidine kinase/response regulator"/>
    <property type="match status" value="1"/>
</dbReference>
<dbReference type="InterPro" id="IPR003594">
    <property type="entry name" value="HATPase_dom"/>
</dbReference>
<comment type="catalytic activity">
    <reaction evidence="1">
        <text>ATP + protein L-histidine = ADP + protein N-phospho-L-histidine.</text>
        <dbReference type="EC" id="2.7.13.3"/>
    </reaction>
</comment>
<dbReference type="PRINTS" id="PR00344">
    <property type="entry name" value="BCTRLSENSOR"/>
</dbReference>
<dbReference type="PROSITE" id="PS50109">
    <property type="entry name" value="HIS_KIN"/>
    <property type="match status" value="1"/>
</dbReference>
<dbReference type="CDD" id="cd06225">
    <property type="entry name" value="HAMP"/>
    <property type="match status" value="1"/>
</dbReference>
<keyword evidence="9" id="KW-0067">ATP-binding</keyword>
<evidence type="ECO:0000256" key="6">
    <source>
        <dbReference type="ARBA" id="ARBA00022679"/>
    </source>
</evidence>
<dbReference type="GO" id="GO:0004721">
    <property type="term" value="F:phosphoprotein phosphatase activity"/>
    <property type="evidence" value="ECO:0007669"/>
    <property type="project" value="TreeGrafter"/>
</dbReference>
<evidence type="ECO:0000256" key="7">
    <source>
        <dbReference type="ARBA" id="ARBA00022741"/>
    </source>
</evidence>
<feature type="domain" description="HAMP" evidence="14">
    <location>
        <begin position="179"/>
        <end position="232"/>
    </location>
</feature>
<accession>A0A9D1N087</accession>
<dbReference type="EMBL" id="DVOD01000033">
    <property type="protein sequence ID" value="HIU92392.1"/>
    <property type="molecule type" value="Genomic_DNA"/>
</dbReference>
<proteinExistence type="predicted"/>
<keyword evidence="8" id="KW-0418">Kinase</keyword>
<comment type="subcellular location">
    <subcellularLocation>
        <location evidence="2">Cell membrane</location>
    </subcellularLocation>
</comment>
<dbReference type="InterPro" id="IPR004358">
    <property type="entry name" value="Sig_transdc_His_kin-like_C"/>
</dbReference>
<comment type="caution">
    <text evidence="15">The sequence shown here is derived from an EMBL/GenBank/DDBJ whole genome shotgun (WGS) entry which is preliminary data.</text>
</comment>
<feature type="domain" description="Histidine kinase" evidence="13">
    <location>
        <begin position="371"/>
        <end position="592"/>
    </location>
</feature>
<dbReference type="SUPFAM" id="SSF55874">
    <property type="entry name" value="ATPase domain of HSP90 chaperone/DNA topoisomerase II/histidine kinase"/>
    <property type="match status" value="1"/>
</dbReference>
<dbReference type="PROSITE" id="PS50885">
    <property type="entry name" value="HAMP"/>
    <property type="match status" value="1"/>
</dbReference>
<evidence type="ECO:0000313" key="15">
    <source>
        <dbReference type="EMBL" id="HIU92392.1"/>
    </source>
</evidence>
<dbReference type="SUPFAM" id="SSF55785">
    <property type="entry name" value="PYP-like sensor domain (PAS domain)"/>
    <property type="match status" value="1"/>
</dbReference>
<dbReference type="InterPro" id="IPR003661">
    <property type="entry name" value="HisK_dim/P_dom"/>
</dbReference>
<keyword evidence="7" id="KW-0547">Nucleotide-binding</keyword>
<dbReference type="InterPro" id="IPR000014">
    <property type="entry name" value="PAS"/>
</dbReference>
<dbReference type="SUPFAM" id="SSF158472">
    <property type="entry name" value="HAMP domain-like"/>
    <property type="match status" value="1"/>
</dbReference>
<dbReference type="SMART" id="SM00388">
    <property type="entry name" value="HisKA"/>
    <property type="match status" value="1"/>
</dbReference>
<dbReference type="Pfam" id="PF02518">
    <property type="entry name" value="HATPase_c"/>
    <property type="match status" value="1"/>
</dbReference>
<keyword evidence="10" id="KW-0902">Two-component regulatory system</keyword>
<dbReference type="CDD" id="cd00130">
    <property type="entry name" value="PAS"/>
    <property type="match status" value="1"/>
</dbReference>
<keyword evidence="4" id="KW-1003">Cell membrane</keyword>
<dbReference type="GO" id="GO:0016036">
    <property type="term" value="P:cellular response to phosphate starvation"/>
    <property type="evidence" value="ECO:0007669"/>
    <property type="project" value="TreeGrafter"/>
</dbReference>
<dbReference type="CDD" id="cd00075">
    <property type="entry name" value="HATPase"/>
    <property type="match status" value="1"/>
</dbReference>
<dbReference type="GO" id="GO:0005886">
    <property type="term" value="C:plasma membrane"/>
    <property type="evidence" value="ECO:0007669"/>
    <property type="project" value="UniProtKB-SubCell"/>
</dbReference>
<reference evidence="15" key="1">
    <citation type="submission" date="2020-10" db="EMBL/GenBank/DDBJ databases">
        <authorList>
            <person name="Gilroy R."/>
        </authorList>
    </citation>
    <scope>NUCLEOTIDE SEQUENCE</scope>
    <source>
        <strain evidence="15">CHK154-7741</strain>
    </source>
</reference>
<dbReference type="Gene3D" id="6.10.340.10">
    <property type="match status" value="1"/>
</dbReference>
<dbReference type="Pfam" id="PF00672">
    <property type="entry name" value="HAMP"/>
    <property type="match status" value="1"/>
</dbReference>
<dbReference type="InterPro" id="IPR036097">
    <property type="entry name" value="HisK_dim/P_sf"/>
</dbReference>
<evidence type="ECO:0000256" key="1">
    <source>
        <dbReference type="ARBA" id="ARBA00000085"/>
    </source>
</evidence>
<evidence type="ECO:0000256" key="9">
    <source>
        <dbReference type="ARBA" id="ARBA00022840"/>
    </source>
</evidence>
<keyword evidence="11 12" id="KW-0472">Membrane</keyword>
<sequence length="604" mass="68234">MSTKSISISTQNKLILLGLVISTVLIVGLAVFAITNIQQKISEVYAGFGEILTKTLAIESVEITKDVQEFDKFSTLQAHTRSIINSNNEIAFIEFKDADNKIIYSSKNDYPNRAKQALITSSSQMIVNDNGVKTNIGKVTVGLSGGATKDISHATRNSMLVVFTVAWLVFTLVILINTILITRELSMLHHGVKKISTGQFGYTLDDKNTSGEIKDLIHAFNDMSLRLHQYEEQNIDQLTLERNKFEAVLMSIVNGVVVCDNFDNVVLVNNAAKKMLEVEDEQILNTKIQMYCDTDGELCFKEKIEQFKDTPLDVMENKPLEFNIEVDNRVIKSVISPMFSKNQDYVGYVIVLIDVTKEVEIDKMKSNFISNVSHELRTPVTVLRTYIDTLYNHSDDFDEKTNKEFFEVINKEAARLQKMVNDILDFSRLEAGNVKVVKENTNIIPLIECEIKSMQVLAEEKNITFSLIKEPNLPEIPINADSIERALNNLLSNAIKYSPENGRIKVRAEIARDPQFVEVSVEDQGCGIPEEHQKKIFERFYRVENDTHTVKGTGLGLHLVKITIEKHHQGQVFVKSKPNEGSTFGFRLPINPVEKAEDMEDETV</sequence>
<evidence type="ECO:0000259" key="13">
    <source>
        <dbReference type="PROSITE" id="PS50109"/>
    </source>
</evidence>
<name>A0A9D1N087_9CLOT</name>
<dbReference type="InterPro" id="IPR035965">
    <property type="entry name" value="PAS-like_dom_sf"/>
</dbReference>
<keyword evidence="12" id="KW-0812">Transmembrane</keyword>
<dbReference type="PANTHER" id="PTHR45453">
    <property type="entry name" value="PHOSPHATE REGULON SENSOR PROTEIN PHOR"/>
    <property type="match status" value="1"/>
</dbReference>
<dbReference type="CDD" id="cd00082">
    <property type="entry name" value="HisKA"/>
    <property type="match status" value="1"/>
</dbReference>
<dbReference type="SMART" id="SM00304">
    <property type="entry name" value="HAMP"/>
    <property type="match status" value="1"/>
</dbReference>